<dbReference type="InterPro" id="IPR001789">
    <property type="entry name" value="Sig_transdc_resp-reg_receiver"/>
</dbReference>
<feature type="modified residue" description="4-aspartylphosphate" evidence="2">
    <location>
        <position position="116"/>
    </location>
</feature>
<dbReference type="PROSITE" id="PS50110">
    <property type="entry name" value="RESPONSE_REGULATORY"/>
    <property type="match status" value="1"/>
</dbReference>
<dbReference type="InterPro" id="IPR011006">
    <property type="entry name" value="CheY-like_superfamily"/>
</dbReference>
<keyword evidence="1 2" id="KW-0597">Phosphoprotein</keyword>
<proteinExistence type="predicted"/>
<dbReference type="InterPro" id="IPR041657">
    <property type="entry name" value="HTH_17"/>
</dbReference>
<dbReference type="HOGENOM" id="CLU_092045_0_0_6"/>
<dbReference type="NCBIfam" id="TIGR01764">
    <property type="entry name" value="excise"/>
    <property type="match status" value="1"/>
</dbReference>
<dbReference type="AlphaFoldDB" id="Q485A8"/>
<dbReference type="InterPro" id="IPR010093">
    <property type="entry name" value="SinI_DNA-bd"/>
</dbReference>
<dbReference type="GO" id="GO:0003677">
    <property type="term" value="F:DNA binding"/>
    <property type="evidence" value="ECO:0007669"/>
    <property type="project" value="UniProtKB-KW"/>
</dbReference>
<dbReference type="EMBL" id="CP000083">
    <property type="protein sequence ID" value="AAZ26477.1"/>
    <property type="molecule type" value="Genomic_DNA"/>
</dbReference>
<evidence type="ECO:0000259" key="3">
    <source>
        <dbReference type="PROSITE" id="PS50110"/>
    </source>
</evidence>
<evidence type="ECO:0000313" key="4">
    <source>
        <dbReference type="EMBL" id="AAZ26477.1"/>
    </source>
</evidence>
<organism evidence="4 5">
    <name type="scientific">Colwellia psychrerythraea (strain 34H / ATCC BAA-681)</name>
    <name type="common">Vibrio psychroerythus</name>
    <dbReference type="NCBI Taxonomy" id="167879"/>
    <lineage>
        <taxon>Bacteria</taxon>
        <taxon>Pseudomonadati</taxon>
        <taxon>Pseudomonadota</taxon>
        <taxon>Gammaproteobacteria</taxon>
        <taxon>Alteromonadales</taxon>
        <taxon>Colwelliaceae</taxon>
        <taxon>Colwellia</taxon>
    </lineage>
</organism>
<dbReference type="Pfam" id="PF00072">
    <property type="entry name" value="Response_reg"/>
    <property type="match status" value="1"/>
</dbReference>
<accession>Q485A8</accession>
<dbReference type="Gene3D" id="3.40.50.2300">
    <property type="match status" value="1"/>
</dbReference>
<sequence>MNKLEKLLTPAQVGKLLSVSPITVRFWAKEGRLKFTTTPGGHRRFELSEVENLVGSKLVAKKDKTIIIVEDDKQHADLLVEFIEVLYPKFEVKVAYSGFEAGSMIEKIKPSIIFLDLVMPDIDGFAVCKHIRSNEASKNTPIIAMSGLSQQENIEKVIASGANTFLMKPIRLSVLKQAVDSFIVD</sequence>
<gene>
    <name evidence="4" type="ordered locus">CPS_1619</name>
</gene>
<evidence type="ECO:0000256" key="2">
    <source>
        <dbReference type="PROSITE-ProRule" id="PRU00169"/>
    </source>
</evidence>
<dbReference type="SUPFAM" id="SSF46955">
    <property type="entry name" value="Putative DNA-binding domain"/>
    <property type="match status" value="1"/>
</dbReference>
<dbReference type="PANTHER" id="PTHR44591">
    <property type="entry name" value="STRESS RESPONSE REGULATOR PROTEIN 1"/>
    <property type="match status" value="1"/>
</dbReference>
<dbReference type="GO" id="GO:0000160">
    <property type="term" value="P:phosphorelay signal transduction system"/>
    <property type="evidence" value="ECO:0007669"/>
    <property type="project" value="InterPro"/>
</dbReference>
<dbReference type="Proteomes" id="UP000000547">
    <property type="component" value="Chromosome"/>
</dbReference>
<dbReference type="CDD" id="cd04762">
    <property type="entry name" value="HTH_MerR-trunc"/>
    <property type="match status" value="1"/>
</dbReference>
<protein>
    <submittedName>
        <fullName evidence="4">DNA-binding response regulator</fullName>
    </submittedName>
</protein>
<dbReference type="KEGG" id="cps:CPS_1619"/>
<keyword evidence="4" id="KW-0238">DNA-binding</keyword>
<reference evidence="4" key="1">
    <citation type="journal article" date="2005" name="Proc. Natl. Acad. Sci. U.S.A.">
        <title>The psychrophilic lifestyle as revealed by the genome sequence of Colwellia psychrerythraea 34H through genomic and proteomic analyses.</title>
        <authorList>
            <person name="Methe B.A."/>
            <person name="Nelson K.E."/>
            <person name="Deming J.W."/>
            <person name="Momen B."/>
            <person name="Melamud E."/>
            <person name="Zhang X."/>
            <person name="Moult J."/>
            <person name="Madupu R."/>
            <person name="Nelson W.C."/>
            <person name="Dodson R.J."/>
            <person name="Brinkac L.M."/>
            <person name="Daugherty S.C."/>
            <person name="Durkin A.S."/>
            <person name="DeBoy R.T."/>
            <person name="Kolonay J.F."/>
            <person name="Sullivan S.A."/>
            <person name="Zhou L."/>
            <person name="Davidsen T.M."/>
            <person name="Wu M."/>
            <person name="Huston A.L."/>
            <person name="Lewis M."/>
            <person name="Weaver B."/>
            <person name="Weidman J.F."/>
            <person name="Khouri H."/>
            <person name="Utterback T.R."/>
            <person name="Feldblyum T.V."/>
            <person name="Fraser C.M."/>
        </authorList>
    </citation>
    <scope>NUCLEOTIDE SEQUENCE [LARGE SCALE GENOMIC DNA]</scope>
    <source>
        <strain evidence="4">34H</strain>
    </source>
</reference>
<dbReference type="InterPro" id="IPR009061">
    <property type="entry name" value="DNA-bd_dom_put_sf"/>
</dbReference>
<dbReference type="Gene3D" id="1.10.1660.10">
    <property type="match status" value="1"/>
</dbReference>
<dbReference type="SMART" id="SM00448">
    <property type="entry name" value="REC"/>
    <property type="match status" value="1"/>
</dbReference>
<evidence type="ECO:0000256" key="1">
    <source>
        <dbReference type="ARBA" id="ARBA00022553"/>
    </source>
</evidence>
<dbReference type="InterPro" id="IPR050595">
    <property type="entry name" value="Bact_response_regulator"/>
</dbReference>
<evidence type="ECO:0000313" key="5">
    <source>
        <dbReference type="Proteomes" id="UP000000547"/>
    </source>
</evidence>
<name>Q485A8_COLP3</name>
<dbReference type="SUPFAM" id="SSF52172">
    <property type="entry name" value="CheY-like"/>
    <property type="match status" value="1"/>
</dbReference>
<dbReference type="Pfam" id="PF12728">
    <property type="entry name" value="HTH_17"/>
    <property type="match status" value="1"/>
</dbReference>
<dbReference type="PANTHER" id="PTHR44591:SF3">
    <property type="entry name" value="RESPONSE REGULATORY DOMAIN-CONTAINING PROTEIN"/>
    <property type="match status" value="1"/>
</dbReference>
<dbReference type="RefSeq" id="WP_011042451.1">
    <property type="nucleotide sequence ID" value="NC_003910.7"/>
</dbReference>
<dbReference type="CDD" id="cd17546">
    <property type="entry name" value="REC_hyHK_CKI1_RcsC-like"/>
    <property type="match status" value="1"/>
</dbReference>
<feature type="domain" description="Response regulatory" evidence="3">
    <location>
        <begin position="65"/>
        <end position="183"/>
    </location>
</feature>
<dbReference type="STRING" id="167879.CPS_1619"/>